<evidence type="ECO:0000313" key="4">
    <source>
        <dbReference type="Ensembl" id="ENSFHEP00000023014.1"/>
    </source>
</evidence>
<keyword evidence="5" id="KW-1185">Reference proteome</keyword>
<dbReference type="InterPro" id="IPR016186">
    <property type="entry name" value="C-type_lectin-like/link_sf"/>
</dbReference>
<dbReference type="Ensembl" id="ENSFHET00000011402.1">
    <property type="protein sequence ID" value="ENSFHEP00000023014.1"/>
    <property type="gene ID" value="ENSFHEG00000003752.1"/>
</dbReference>
<reference evidence="4" key="1">
    <citation type="submission" date="2025-08" db="UniProtKB">
        <authorList>
            <consortium name="Ensembl"/>
        </authorList>
    </citation>
    <scope>IDENTIFICATION</scope>
</reference>
<evidence type="ECO:0000256" key="1">
    <source>
        <dbReference type="ARBA" id="ARBA00004401"/>
    </source>
</evidence>
<keyword evidence="2" id="KW-1015">Disulfide bond</keyword>
<proteinExistence type="predicted"/>
<dbReference type="PANTHER" id="PTHR45710">
    <property type="entry name" value="C-TYPE LECTIN DOMAIN-CONTAINING PROTEIN 180"/>
    <property type="match status" value="1"/>
</dbReference>
<dbReference type="SMART" id="SM00034">
    <property type="entry name" value="CLECT"/>
    <property type="match status" value="1"/>
</dbReference>
<dbReference type="PROSITE" id="PS00615">
    <property type="entry name" value="C_TYPE_LECTIN_1"/>
    <property type="match status" value="1"/>
</dbReference>
<dbReference type="GO" id="GO:0005886">
    <property type="term" value="C:plasma membrane"/>
    <property type="evidence" value="ECO:0007669"/>
    <property type="project" value="UniProtKB-SubCell"/>
</dbReference>
<dbReference type="Proteomes" id="UP000265000">
    <property type="component" value="Unplaced"/>
</dbReference>
<reference evidence="4" key="2">
    <citation type="submission" date="2025-09" db="UniProtKB">
        <authorList>
            <consortium name="Ensembl"/>
        </authorList>
    </citation>
    <scope>IDENTIFICATION</scope>
</reference>
<dbReference type="PROSITE" id="PS50041">
    <property type="entry name" value="C_TYPE_LECTIN_2"/>
    <property type="match status" value="1"/>
</dbReference>
<comment type="subcellular location">
    <subcellularLocation>
        <location evidence="1">Cell membrane</location>
        <topology evidence="1">Single-pass type II membrane protein</topology>
    </subcellularLocation>
</comment>
<evidence type="ECO:0000313" key="5">
    <source>
        <dbReference type="Proteomes" id="UP000265000"/>
    </source>
</evidence>
<dbReference type="InterPro" id="IPR018378">
    <property type="entry name" value="C-type_lectin_CS"/>
</dbReference>
<evidence type="ECO:0000256" key="2">
    <source>
        <dbReference type="ARBA" id="ARBA00023157"/>
    </source>
</evidence>
<evidence type="ECO:0000259" key="3">
    <source>
        <dbReference type="PROSITE" id="PS50041"/>
    </source>
</evidence>
<name>A0A3Q2Q9B6_FUNHE</name>
<organism evidence="4 5">
    <name type="scientific">Fundulus heteroclitus</name>
    <name type="common">Killifish</name>
    <name type="synonym">Mummichog</name>
    <dbReference type="NCBI Taxonomy" id="8078"/>
    <lineage>
        <taxon>Eukaryota</taxon>
        <taxon>Metazoa</taxon>
        <taxon>Chordata</taxon>
        <taxon>Craniata</taxon>
        <taxon>Vertebrata</taxon>
        <taxon>Euteleostomi</taxon>
        <taxon>Actinopterygii</taxon>
        <taxon>Neopterygii</taxon>
        <taxon>Teleostei</taxon>
        <taxon>Neoteleostei</taxon>
        <taxon>Acanthomorphata</taxon>
        <taxon>Ovalentaria</taxon>
        <taxon>Atherinomorphae</taxon>
        <taxon>Cyprinodontiformes</taxon>
        <taxon>Fundulidae</taxon>
        <taxon>Fundulus</taxon>
    </lineage>
</organism>
<dbReference type="STRING" id="8078.ENSFHEP00000023014"/>
<dbReference type="SUPFAM" id="SSF56436">
    <property type="entry name" value="C-type lectin-like"/>
    <property type="match status" value="1"/>
</dbReference>
<dbReference type="InterPro" id="IPR050828">
    <property type="entry name" value="C-type_lectin/matrix_domain"/>
</dbReference>
<dbReference type="PANTHER" id="PTHR45710:SF8">
    <property type="entry name" value="RERATING FAMILY MEMBER 4"/>
    <property type="match status" value="1"/>
</dbReference>
<sequence length="152" mass="18053">MFQSEHSKQSWRSHSFKEMLAKFCPSVYYISSTRKTWAESRRDCQERGADLVIINSKEEQDFLRGFKEEVWIGLTDAETEGEWKWVDGTQLTTRSVVCGLTGPELFQNNWNDESCNYEDHWICERNLQVNNSWKGSSERLYSNRGHQKRKMR</sequence>
<accession>A0A3Q2Q9B6</accession>
<dbReference type="AlphaFoldDB" id="A0A3Q2Q9B6"/>
<dbReference type="Gene3D" id="3.10.100.10">
    <property type="entry name" value="Mannose-Binding Protein A, subunit A"/>
    <property type="match status" value="1"/>
</dbReference>
<dbReference type="InterPro" id="IPR001304">
    <property type="entry name" value="C-type_lectin-like"/>
</dbReference>
<feature type="domain" description="C-type lectin" evidence="3">
    <location>
        <begin position="23"/>
        <end position="124"/>
    </location>
</feature>
<protein>
    <recommendedName>
        <fullName evidence="3">C-type lectin domain-containing protein</fullName>
    </recommendedName>
</protein>
<dbReference type="Pfam" id="PF00059">
    <property type="entry name" value="Lectin_C"/>
    <property type="match status" value="1"/>
</dbReference>
<dbReference type="InterPro" id="IPR016187">
    <property type="entry name" value="CTDL_fold"/>
</dbReference>
<dbReference type="GeneTree" id="ENSGT01020000230338"/>